<organism evidence="10 11">
    <name type="scientific">Aquimarina addita</name>
    <dbReference type="NCBI Taxonomy" id="870485"/>
    <lineage>
        <taxon>Bacteria</taxon>
        <taxon>Pseudomonadati</taxon>
        <taxon>Bacteroidota</taxon>
        <taxon>Flavobacteriia</taxon>
        <taxon>Flavobacteriales</taxon>
        <taxon>Flavobacteriaceae</taxon>
        <taxon>Aquimarina</taxon>
    </lineage>
</organism>
<evidence type="ECO:0000256" key="7">
    <source>
        <dbReference type="ARBA" id="ARBA00023049"/>
    </source>
</evidence>
<dbReference type="RefSeq" id="WP_344924600.1">
    <property type="nucleotide sequence ID" value="NZ_BAABCW010000002.1"/>
</dbReference>
<evidence type="ECO:0000256" key="2">
    <source>
        <dbReference type="ARBA" id="ARBA00022670"/>
    </source>
</evidence>
<evidence type="ECO:0000256" key="1">
    <source>
        <dbReference type="ARBA" id="ARBA00008721"/>
    </source>
</evidence>
<dbReference type="Pfam" id="PF05572">
    <property type="entry name" value="Peptidase_M43"/>
    <property type="match status" value="1"/>
</dbReference>
<evidence type="ECO:0000313" key="11">
    <source>
        <dbReference type="Proteomes" id="UP001500459"/>
    </source>
</evidence>
<sequence>MKKRAFPIIAFIILFVFSSCIGDKKKDKENNTPEIVTSSDEQTQNDTIRRCYTMNVLEKHMIKTPDLRSKMEQIEKRCQAFITQRKEGKVEDLDTIIIPTILHVIYSNEDENISEAQIQSQINVLNQDFSKTNTDIDQIPEEFAALASDIKIHFELDSIIRVSSTTTSWGTNDQMKFSANGGSDVINPETHLNMWVCAIGGGILGYAQFPGDSPTTDGIVISPQYFGTEGYLQSPFDKGRTTTHEVGHWLNLRHIWGDGDCSADDFVDDTPLSDTANYGCPNYPTLHCDSNDMTMNYMDYVDDNCMYMFTDGQMARMRAVFTEGGGREGFAKNLE</sequence>
<dbReference type="EMBL" id="BAABCW010000002">
    <property type="protein sequence ID" value="GAA4109268.1"/>
    <property type="molecule type" value="Genomic_DNA"/>
</dbReference>
<evidence type="ECO:0000259" key="9">
    <source>
        <dbReference type="Pfam" id="PF05572"/>
    </source>
</evidence>
<accession>A0ABP7XBM3</accession>
<keyword evidence="8" id="KW-1015">Disulfide bond</keyword>
<dbReference type="PANTHER" id="PTHR47466:SF1">
    <property type="entry name" value="METALLOPROTEASE MEP1 (AFU_ORTHOLOGUE AFUA_1G07730)-RELATED"/>
    <property type="match status" value="1"/>
</dbReference>
<evidence type="ECO:0000256" key="8">
    <source>
        <dbReference type="ARBA" id="ARBA00023157"/>
    </source>
</evidence>
<evidence type="ECO:0000256" key="5">
    <source>
        <dbReference type="ARBA" id="ARBA00022801"/>
    </source>
</evidence>
<proteinExistence type="inferred from homology"/>
<feature type="domain" description="Peptidase M43 pregnancy-associated plasma-A" evidence="9">
    <location>
        <begin position="205"/>
        <end position="320"/>
    </location>
</feature>
<keyword evidence="3" id="KW-0479">Metal-binding</keyword>
<dbReference type="PROSITE" id="PS51257">
    <property type="entry name" value="PROKAR_LIPOPROTEIN"/>
    <property type="match status" value="1"/>
</dbReference>
<gene>
    <name evidence="10" type="ORF">GCM10022393_05770</name>
</gene>
<dbReference type="InterPro" id="IPR024079">
    <property type="entry name" value="MetalloPept_cat_dom_sf"/>
</dbReference>
<keyword evidence="5" id="KW-0378">Hydrolase</keyword>
<dbReference type="SUPFAM" id="SSF55486">
    <property type="entry name" value="Metalloproteases ('zincins'), catalytic domain"/>
    <property type="match status" value="1"/>
</dbReference>
<dbReference type="PANTHER" id="PTHR47466">
    <property type="match status" value="1"/>
</dbReference>
<keyword evidence="11" id="KW-1185">Reference proteome</keyword>
<keyword evidence="7 10" id="KW-0482">Metalloprotease</keyword>
<reference evidence="11" key="1">
    <citation type="journal article" date="2019" name="Int. J. Syst. Evol. Microbiol.">
        <title>The Global Catalogue of Microorganisms (GCM) 10K type strain sequencing project: providing services to taxonomists for standard genome sequencing and annotation.</title>
        <authorList>
            <consortium name="The Broad Institute Genomics Platform"/>
            <consortium name="The Broad Institute Genome Sequencing Center for Infectious Disease"/>
            <person name="Wu L."/>
            <person name="Ma J."/>
        </authorList>
    </citation>
    <scope>NUCLEOTIDE SEQUENCE [LARGE SCALE GENOMIC DNA]</scope>
    <source>
        <strain evidence="11">JCM 17106</strain>
    </source>
</reference>
<name>A0ABP7XBM3_9FLAO</name>
<comment type="similarity">
    <text evidence="1">Belongs to the peptidase M43B family.</text>
</comment>
<protein>
    <submittedName>
        <fullName evidence="10">Zinc metalloprotease</fullName>
    </submittedName>
</protein>
<keyword evidence="2" id="KW-0645">Protease</keyword>
<dbReference type="CDD" id="cd04275">
    <property type="entry name" value="ZnMc_pappalysin_like"/>
    <property type="match status" value="1"/>
</dbReference>
<keyword evidence="4" id="KW-0732">Signal</keyword>
<evidence type="ECO:0000256" key="4">
    <source>
        <dbReference type="ARBA" id="ARBA00022729"/>
    </source>
</evidence>
<evidence type="ECO:0000313" key="10">
    <source>
        <dbReference type="EMBL" id="GAA4109268.1"/>
    </source>
</evidence>
<dbReference type="InterPro" id="IPR008754">
    <property type="entry name" value="Peptidase_M43"/>
</dbReference>
<evidence type="ECO:0000256" key="3">
    <source>
        <dbReference type="ARBA" id="ARBA00022723"/>
    </source>
</evidence>
<dbReference type="GO" id="GO:0008237">
    <property type="term" value="F:metallopeptidase activity"/>
    <property type="evidence" value="ECO:0007669"/>
    <property type="project" value="UniProtKB-KW"/>
</dbReference>
<comment type="caution">
    <text evidence="10">The sequence shown here is derived from an EMBL/GenBank/DDBJ whole genome shotgun (WGS) entry which is preliminary data.</text>
</comment>
<keyword evidence="6" id="KW-0862">Zinc</keyword>
<evidence type="ECO:0000256" key="6">
    <source>
        <dbReference type="ARBA" id="ARBA00022833"/>
    </source>
</evidence>
<dbReference type="Proteomes" id="UP001500459">
    <property type="component" value="Unassembled WGS sequence"/>
</dbReference>
<dbReference type="Gene3D" id="3.40.390.10">
    <property type="entry name" value="Collagenase (Catalytic Domain)"/>
    <property type="match status" value="1"/>
</dbReference>